<name>A0A9N7RIT1_STRHE</name>
<evidence type="ECO:0000313" key="1">
    <source>
        <dbReference type="EMBL" id="CAA0832459.1"/>
    </source>
</evidence>
<gene>
    <name evidence="1" type="ORF">SHERM_27754</name>
</gene>
<keyword evidence="2" id="KW-1185">Reference proteome</keyword>
<dbReference type="Proteomes" id="UP001153555">
    <property type="component" value="Unassembled WGS sequence"/>
</dbReference>
<dbReference type="AlphaFoldDB" id="A0A9N7RIT1"/>
<feature type="non-terminal residue" evidence="1">
    <location>
        <position position="1"/>
    </location>
</feature>
<organism evidence="1 2">
    <name type="scientific">Striga hermonthica</name>
    <name type="common">Purple witchweed</name>
    <name type="synonym">Buchnera hermonthica</name>
    <dbReference type="NCBI Taxonomy" id="68872"/>
    <lineage>
        <taxon>Eukaryota</taxon>
        <taxon>Viridiplantae</taxon>
        <taxon>Streptophyta</taxon>
        <taxon>Embryophyta</taxon>
        <taxon>Tracheophyta</taxon>
        <taxon>Spermatophyta</taxon>
        <taxon>Magnoliopsida</taxon>
        <taxon>eudicotyledons</taxon>
        <taxon>Gunneridae</taxon>
        <taxon>Pentapetalae</taxon>
        <taxon>asterids</taxon>
        <taxon>lamiids</taxon>
        <taxon>Lamiales</taxon>
        <taxon>Orobanchaceae</taxon>
        <taxon>Buchnereae</taxon>
        <taxon>Striga</taxon>
    </lineage>
</organism>
<comment type="caution">
    <text evidence="1">The sequence shown here is derived from an EMBL/GenBank/DDBJ whole genome shotgun (WGS) entry which is preliminary data.</text>
</comment>
<feature type="non-terminal residue" evidence="1">
    <location>
        <position position="195"/>
    </location>
</feature>
<proteinExistence type="predicted"/>
<accession>A0A9N7RIT1</accession>
<sequence>VGLGFVAPNPVRIAIKRVNSNHVSEEGFSSTDHLKHGGRRSVFERLGPIQELERTSHHRLGIRRMVKCGKIERKFHELRNLIPSRMKKHTTLIVSCGNVLQTEMQTIVHTRVKGEEESDRESVDSSNQVSIVVPRANPRNIESSLHRRTAALVREGFVNEGNITLHLPRVVRRDGRVRTCVDFKSLDSLAEDVAH</sequence>
<evidence type="ECO:0000313" key="2">
    <source>
        <dbReference type="Proteomes" id="UP001153555"/>
    </source>
</evidence>
<dbReference type="EMBL" id="CACSLK010027833">
    <property type="protein sequence ID" value="CAA0832459.1"/>
    <property type="molecule type" value="Genomic_DNA"/>
</dbReference>
<dbReference type="OrthoDB" id="1749059at2759"/>
<reference evidence="1" key="1">
    <citation type="submission" date="2019-12" db="EMBL/GenBank/DDBJ databases">
        <authorList>
            <person name="Scholes J."/>
        </authorList>
    </citation>
    <scope>NUCLEOTIDE SEQUENCE</scope>
</reference>
<protein>
    <submittedName>
        <fullName evidence="1">Uncharacterized protein</fullName>
    </submittedName>
</protein>